<evidence type="ECO:0000313" key="4">
    <source>
        <dbReference type="Proteomes" id="UP001595528"/>
    </source>
</evidence>
<accession>A0ABV7KUC2</accession>
<dbReference type="NCBIfam" id="TIGR00055">
    <property type="entry name" value="uppS"/>
    <property type="match status" value="1"/>
</dbReference>
<comment type="similarity">
    <text evidence="2">Belongs to the UPP synthase family.</text>
</comment>
<feature type="binding site" evidence="2">
    <location>
        <begin position="24"/>
        <end position="27"/>
    </location>
    <ligand>
        <name>substrate</name>
    </ligand>
</feature>
<dbReference type="GO" id="GO:0016740">
    <property type="term" value="F:transferase activity"/>
    <property type="evidence" value="ECO:0007669"/>
    <property type="project" value="UniProtKB-KW"/>
</dbReference>
<dbReference type="InterPro" id="IPR001441">
    <property type="entry name" value="UPP_synth-like"/>
</dbReference>
<comment type="cofactor">
    <cofactor evidence="2">
        <name>Mg(2+)</name>
        <dbReference type="ChEBI" id="CHEBI:18420"/>
    </cofactor>
    <text evidence="2">Binds 2 magnesium ions per subunit.</text>
</comment>
<keyword evidence="1 2" id="KW-0808">Transferase</keyword>
<protein>
    <recommendedName>
        <fullName evidence="2">Isoprenyl transferase</fullName>
        <ecNumber evidence="2">2.5.1.-</ecNumber>
    </recommendedName>
</protein>
<comment type="subunit">
    <text evidence="2">Homodimer.</text>
</comment>
<dbReference type="EC" id="2.5.1.-" evidence="2"/>
<dbReference type="PANTHER" id="PTHR10291:SF0">
    <property type="entry name" value="DEHYDRODOLICHYL DIPHOSPHATE SYNTHASE 2"/>
    <property type="match status" value="1"/>
</dbReference>
<feature type="binding site" evidence="2">
    <location>
        <position position="74"/>
    </location>
    <ligand>
        <name>substrate</name>
    </ligand>
</feature>
<dbReference type="SUPFAM" id="SSF64005">
    <property type="entry name" value="Undecaprenyl diphosphate synthase"/>
    <property type="match status" value="1"/>
</dbReference>
<organism evidence="3 4">
    <name type="scientific">Marinibaculum pumilum</name>
    <dbReference type="NCBI Taxonomy" id="1766165"/>
    <lineage>
        <taxon>Bacteria</taxon>
        <taxon>Pseudomonadati</taxon>
        <taxon>Pseudomonadota</taxon>
        <taxon>Alphaproteobacteria</taxon>
        <taxon>Rhodospirillales</taxon>
        <taxon>Rhodospirillaceae</taxon>
        <taxon>Marinibaculum</taxon>
    </lineage>
</organism>
<feature type="binding site" evidence="2">
    <location>
        <position position="36"/>
    </location>
    <ligand>
        <name>substrate</name>
    </ligand>
</feature>
<evidence type="ECO:0000313" key="3">
    <source>
        <dbReference type="EMBL" id="MFC3225881.1"/>
    </source>
</evidence>
<feature type="binding site" evidence="2">
    <location>
        <position position="210"/>
    </location>
    <ligand>
        <name>Mg(2+)</name>
        <dbReference type="ChEBI" id="CHEBI:18420"/>
    </ligand>
</feature>
<dbReference type="PANTHER" id="PTHR10291">
    <property type="entry name" value="DEHYDRODOLICHYL DIPHOSPHATE SYNTHASE FAMILY MEMBER"/>
    <property type="match status" value="1"/>
</dbReference>
<feature type="binding site" evidence="2">
    <location>
        <position position="40"/>
    </location>
    <ligand>
        <name>substrate</name>
    </ligand>
</feature>
<evidence type="ECO:0000256" key="1">
    <source>
        <dbReference type="ARBA" id="ARBA00022679"/>
    </source>
</evidence>
<dbReference type="InterPro" id="IPR036424">
    <property type="entry name" value="UPP_synth-like_sf"/>
</dbReference>
<dbReference type="EMBL" id="JBHRTR010000005">
    <property type="protein sequence ID" value="MFC3225881.1"/>
    <property type="molecule type" value="Genomic_DNA"/>
</dbReference>
<gene>
    <name evidence="3" type="ORF">ACFOGJ_01475</name>
</gene>
<dbReference type="CDD" id="cd00475">
    <property type="entry name" value="Cis_IPPS"/>
    <property type="match status" value="1"/>
</dbReference>
<dbReference type="PROSITE" id="PS01066">
    <property type="entry name" value="UPP_SYNTHASE"/>
    <property type="match status" value="1"/>
</dbReference>
<dbReference type="Pfam" id="PF01255">
    <property type="entry name" value="Prenyltransf"/>
    <property type="match status" value="1"/>
</dbReference>
<dbReference type="NCBIfam" id="NF011408">
    <property type="entry name" value="PRK14834.1"/>
    <property type="match status" value="1"/>
</dbReference>
<feature type="binding site" evidence="2">
    <location>
        <position position="23"/>
    </location>
    <ligand>
        <name>Mg(2+)</name>
        <dbReference type="ChEBI" id="CHEBI:18420"/>
    </ligand>
</feature>
<dbReference type="RefSeq" id="WP_379897796.1">
    <property type="nucleotide sequence ID" value="NZ_JBHRTR010000005.1"/>
</dbReference>
<feature type="binding site" evidence="2">
    <location>
        <begin position="197"/>
        <end position="199"/>
    </location>
    <ligand>
        <name>substrate</name>
    </ligand>
</feature>
<name>A0ABV7KUC2_9PROT</name>
<reference evidence="4" key="1">
    <citation type="journal article" date="2019" name="Int. J. Syst. Evol. Microbiol.">
        <title>The Global Catalogue of Microorganisms (GCM) 10K type strain sequencing project: providing services to taxonomists for standard genome sequencing and annotation.</title>
        <authorList>
            <consortium name="The Broad Institute Genomics Platform"/>
            <consortium name="The Broad Institute Genome Sequencing Center for Infectious Disease"/>
            <person name="Wu L."/>
            <person name="Ma J."/>
        </authorList>
    </citation>
    <scope>NUCLEOTIDE SEQUENCE [LARGE SCALE GENOMIC DNA]</scope>
    <source>
        <strain evidence="4">KCTC 42964</strain>
    </source>
</reference>
<dbReference type="NCBIfam" id="NF011405">
    <property type="entry name" value="PRK14830.1"/>
    <property type="match status" value="1"/>
</dbReference>
<feature type="binding site" evidence="2">
    <location>
        <position position="28"/>
    </location>
    <ligand>
        <name>substrate</name>
    </ligand>
</feature>
<keyword evidence="2" id="KW-0479">Metal-binding</keyword>
<feature type="active site" evidence="2">
    <location>
        <position position="23"/>
    </location>
</feature>
<feature type="binding site" evidence="2">
    <location>
        <begin position="68"/>
        <end position="70"/>
    </location>
    <ligand>
        <name>substrate</name>
    </ligand>
</feature>
<dbReference type="Proteomes" id="UP001595528">
    <property type="component" value="Unassembled WGS sequence"/>
</dbReference>
<dbReference type="HAMAP" id="MF_01139">
    <property type="entry name" value="ISPT"/>
    <property type="match status" value="1"/>
</dbReference>
<keyword evidence="2" id="KW-0460">Magnesium</keyword>
<proteinExistence type="inferred from homology"/>
<dbReference type="Gene3D" id="3.40.1180.10">
    <property type="entry name" value="Decaprenyl diphosphate synthase-like"/>
    <property type="match status" value="1"/>
</dbReference>
<dbReference type="InterPro" id="IPR018520">
    <property type="entry name" value="UPP_synth-like_CS"/>
</dbReference>
<sequence length="246" mass="27597">MPAPQPIGQQSPPPPRHVAVIMDGNGRWARARRQPRSFGHRQGAEAVREAVKGAREIGISFLTVYAFSSENWKRPQDEVIDLMDLLRHFIRQELAELHENAVRISVIGDRSRLARDIVDLLDRAEALTRSNTGLRLTIALSYGSQAEIVAAARAAALDIAAGRLAAADLDEARFRTYLQTADIPDPDLVIRTSGEQRLSNFLLWQAAYAELVFVDLLWPDFTRESLADAVYDFHRRERRFGAVSVD</sequence>
<keyword evidence="4" id="KW-1185">Reference proteome</keyword>
<feature type="binding site" evidence="2">
    <location>
        <position position="191"/>
    </location>
    <ligand>
        <name>substrate</name>
    </ligand>
</feature>
<comment type="caution">
    <text evidence="3">The sequence shown here is derived from an EMBL/GenBank/DDBJ whole genome shotgun (WGS) entry which is preliminary data.</text>
</comment>
<comment type="function">
    <text evidence="2">Catalyzes the condensation of isopentenyl diphosphate (IPP) with allylic pyrophosphates generating different type of terpenoids.</text>
</comment>
<feature type="binding site" evidence="2">
    <location>
        <position position="72"/>
    </location>
    <ligand>
        <name>substrate</name>
    </ligand>
</feature>
<feature type="active site" description="Proton acceptor" evidence="2">
    <location>
        <position position="71"/>
    </location>
</feature>
<evidence type="ECO:0000256" key="2">
    <source>
        <dbReference type="HAMAP-Rule" id="MF_01139"/>
    </source>
</evidence>